<dbReference type="AlphaFoldDB" id="A0A9P4W795"/>
<dbReference type="Proteomes" id="UP000801428">
    <property type="component" value="Unassembled WGS sequence"/>
</dbReference>
<feature type="compositionally biased region" description="Basic residues" evidence="1">
    <location>
        <begin position="388"/>
        <end position="399"/>
    </location>
</feature>
<dbReference type="OrthoDB" id="74545at2759"/>
<feature type="compositionally biased region" description="Pro residues" evidence="1">
    <location>
        <begin position="364"/>
        <end position="374"/>
    </location>
</feature>
<accession>A0A9P4W795</accession>
<gene>
    <name evidence="2" type="ORF">E8E13_003537</name>
</gene>
<keyword evidence="3" id="KW-1185">Reference proteome</keyword>
<feature type="region of interest" description="Disordered" evidence="1">
    <location>
        <begin position="342"/>
        <end position="418"/>
    </location>
</feature>
<evidence type="ECO:0000256" key="1">
    <source>
        <dbReference type="SAM" id="MobiDB-lite"/>
    </source>
</evidence>
<dbReference type="EMBL" id="SWKU01000041">
    <property type="protein sequence ID" value="KAF2994418.1"/>
    <property type="molecule type" value="Genomic_DNA"/>
</dbReference>
<name>A0A9P4W795_CURKU</name>
<evidence type="ECO:0000313" key="3">
    <source>
        <dbReference type="Proteomes" id="UP000801428"/>
    </source>
</evidence>
<organism evidence="2 3">
    <name type="scientific">Curvularia kusanoi</name>
    <name type="common">Cochliobolus kusanoi</name>
    <dbReference type="NCBI Taxonomy" id="90978"/>
    <lineage>
        <taxon>Eukaryota</taxon>
        <taxon>Fungi</taxon>
        <taxon>Dikarya</taxon>
        <taxon>Ascomycota</taxon>
        <taxon>Pezizomycotina</taxon>
        <taxon>Dothideomycetes</taxon>
        <taxon>Pleosporomycetidae</taxon>
        <taxon>Pleosporales</taxon>
        <taxon>Pleosporineae</taxon>
        <taxon>Pleosporaceae</taxon>
        <taxon>Curvularia</taxon>
    </lineage>
</organism>
<comment type="caution">
    <text evidence="2">The sequence shown here is derived from an EMBL/GenBank/DDBJ whole genome shotgun (WGS) entry which is preliminary data.</text>
</comment>
<dbReference type="PANTHER" id="PTHR37015:SF2">
    <property type="entry name" value="REVERSE TRANSCRIPTASE DOMAIN-CONTAINING PROTEIN"/>
    <property type="match status" value="1"/>
</dbReference>
<dbReference type="PANTHER" id="PTHR37015">
    <property type="entry name" value="REVERSE TRANSCRIPTASE DOMAIN-CONTAINING PROTEIN"/>
    <property type="match status" value="1"/>
</dbReference>
<protein>
    <submittedName>
        <fullName evidence="2">Uncharacterized protein</fullName>
    </submittedName>
</protein>
<sequence length="993" mass="111556">MIPITIAPPLKEVSELKVRELKQLREDFKNRYGIDEPRPTTSTLQDRIATLVKDIQKYDSYLENENDLTIISGYVEETKNDGCISEQKLLKFEQQILEKLTKRLHRYDATILHLQLMDAAMSAKDAAKASVPALGADPLSDDDFEVVDTRLEGHREKFEAEAFTAKNVDVRAFERYLTEVLDQDVPLPQLRILRNSMGRYGDELLEGEADIEEDDLEWCIMDILKNDLISDDRRKVLESYLQNQVAMRELVSVLNMRTVRDWNWKSADKGLPVVVRQDCERRYHIVIEEDLVDMLYLHCTALGWADKLKKQLSRFIRFPPSDEARTITPEDSKERAFFLDPMPYEPSEGPCTGSEASGVLPSELPGPPPTPPPANDGVIRGVYVTARRSQKKRPKKKFSKGPTYPSFDMPLHPPPPPPPGMCMPPPLPPPPPPPAIFMPPPPPPPLVHPFWVPSFLETLDAERRRTYNRDFFLSRLPTYEGCRHKVTPVEEVQANMIKTLAAECKIRAALDGQVSCSVIDFHSLASGLPHQIVLSVLQYIGVPVIIVDFFSRFLGAKLNIGPHAHSSAERVLARACGVPERHGMELLCTEAVMFLAEFAVTKRTGAHLYRLGSRCYFVGTEEQNTQAIQELQKFSSLTKLEFDDVSAQPGGLHIGFLEITGDAVTIKKSLVEDFAIRTKKQLCAQNNVYDWVRVWNSTVGTYAAHLFGPLVDLFGKPHLDAVKVAYKRIFAVVLEGQTLTAHVKNMLGAYSSLEGEASALALEAFIHMPPAFGGLGVKNPFIALNLARNISEDPEFVIQEYRDVETAYYEAAQANWSALSTHHINKKFAHVYSNVPATNNISPAFMSKATLTKHREYALFPHLPSSLLPSSSLPPPEPEFLVIGEPSRESQELRVPYLLGLYKALLNEPAEEVVASSRIRDEVQEAGSMKRWGKLDPLDQWVLQMYGGECLEWFGGLDLWCEQYVPKVAMVLVRGEEREEDSGSEVSTMTSVA</sequence>
<evidence type="ECO:0000313" key="2">
    <source>
        <dbReference type="EMBL" id="KAF2994418.1"/>
    </source>
</evidence>
<proteinExistence type="predicted"/>
<reference evidence="2" key="1">
    <citation type="submission" date="2019-04" db="EMBL/GenBank/DDBJ databases">
        <title>Sequencing of skin fungus with MAO and IRED activity.</title>
        <authorList>
            <person name="Marsaioli A.J."/>
            <person name="Bonatto J.M.C."/>
            <person name="Reis Junior O."/>
        </authorList>
    </citation>
    <scope>NUCLEOTIDE SEQUENCE</scope>
    <source>
        <strain evidence="2">30M1</strain>
    </source>
</reference>